<keyword evidence="1" id="KW-1133">Transmembrane helix</keyword>
<keyword evidence="3" id="KW-1185">Reference proteome</keyword>
<evidence type="ECO:0008006" key="4">
    <source>
        <dbReference type="Google" id="ProtNLM"/>
    </source>
</evidence>
<dbReference type="RefSeq" id="WP_406258628.1">
    <property type="nucleotide sequence ID" value="NZ_CP108125.1"/>
</dbReference>
<proteinExistence type="predicted"/>
<accession>A0ABZ1IXK8</accession>
<reference evidence="2 3" key="1">
    <citation type="submission" date="2022-10" db="EMBL/GenBank/DDBJ databases">
        <title>The complete genomes of actinobacterial strains from the NBC collection.</title>
        <authorList>
            <person name="Joergensen T.S."/>
            <person name="Alvarez Arevalo M."/>
            <person name="Sterndorff E.B."/>
            <person name="Faurdal D."/>
            <person name="Vuksanovic O."/>
            <person name="Mourched A.-S."/>
            <person name="Charusanti P."/>
            <person name="Shaw S."/>
            <person name="Blin K."/>
            <person name="Weber T."/>
        </authorList>
    </citation>
    <scope>NUCLEOTIDE SEQUENCE [LARGE SCALE GENOMIC DNA]</scope>
    <source>
        <strain evidence="2 3">NBC_00206</strain>
    </source>
</reference>
<evidence type="ECO:0000313" key="2">
    <source>
        <dbReference type="EMBL" id="WTO85016.1"/>
    </source>
</evidence>
<evidence type="ECO:0000313" key="3">
    <source>
        <dbReference type="Proteomes" id="UP001622690"/>
    </source>
</evidence>
<sequence>MTWAGPAFLILRRAVRHLAAIPNQLLNSISAQMKQMSAWEWGVQSLAAAFALLLFTFLALVTLLCTLWPFLWAVRIFRGISPESLTPLHRFNLVAAAADVIISCAEVNRSHKPKERTEVLESVLQKLESLEPHILNAHLTPGNPQRSARRRRILAQHAGRVAARLREYECRVDQDPLTTLSELASLLHTVQERCAEGRVGALLDSDQITDEKLNGSKPIERQKHLLLLATAITITIVGAVGISQADLPDIAEGPAVLLVAILASAIVYRAPQKVEERAQYIISP</sequence>
<dbReference type="Proteomes" id="UP001622690">
    <property type="component" value="Chromosome"/>
</dbReference>
<keyword evidence="1" id="KW-0472">Membrane</keyword>
<name>A0ABZ1IXK8_9ACTN</name>
<organism evidence="2 3">
    <name type="scientific">Streptomyces nigra</name>
    <dbReference type="NCBI Taxonomy" id="1827580"/>
    <lineage>
        <taxon>Bacteria</taxon>
        <taxon>Bacillati</taxon>
        <taxon>Actinomycetota</taxon>
        <taxon>Actinomycetes</taxon>
        <taxon>Kitasatosporales</taxon>
        <taxon>Streptomycetaceae</taxon>
        <taxon>Streptomyces</taxon>
    </lineage>
</organism>
<gene>
    <name evidence="2" type="ORF">OHU27_22370</name>
</gene>
<keyword evidence="1" id="KW-0812">Transmembrane</keyword>
<protein>
    <recommendedName>
        <fullName evidence="4">Integral membrane protein</fullName>
    </recommendedName>
</protein>
<feature type="transmembrane region" description="Helical" evidence="1">
    <location>
        <begin position="225"/>
        <end position="244"/>
    </location>
</feature>
<feature type="transmembrane region" description="Helical" evidence="1">
    <location>
        <begin position="250"/>
        <end position="268"/>
    </location>
</feature>
<dbReference type="EMBL" id="CP108125">
    <property type="protein sequence ID" value="WTO85016.1"/>
    <property type="molecule type" value="Genomic_DNA"/>
</dbReference>
<feature type="transmembrane region" description="Helical" evidence="1">
    <location>
        <begin position="46"/>
        <end position="71"/>
    </location>
</feature>
<evidence type="ECO:0000256" key="1">
    <source>
        <dbReference type="SAM" id="Phobius"/>
    </source>
</evidence>